<protein>
    <submittedName>
        <fullName evidence="3">HIT family protein</fullName>
    </submittedName>
</protein>
<dbReference type="PIRSF" id="PIRSF000714">
    <property type="entry name" value="HIT"/>
    <property type="match status" value="1"/>
</dbReference>
<dbReference type="InterPro" id="IPR011146">
    <property type="entry name" value="HIT-like"/>
</dbReference>
<organism evidence="3 4">
    <name type="scientific">Jiella pelagia</name>
    <dbReference type="NCBI Taxonomy" id="2986949"/>
    <lineage>
        <taxon>Bacteria</taxon>
        <taxon>Pseudomonadati</taxon>
        <taxon>Pseudomonadota</taxon>
        <taxon>Alphaproteobacteria</taxon>
        <taxon>Hyphomicrobiales</taxon>
        <taxon>Aurantimonadaceae</taxon>
        <taxon>Jiella</taxon>
    </lineage>
</organism>
<dbReference type="InterPro" id="IPR036265">
    <property type="entry name" value="HIT-like_sf"/>
</dbReference>
<evidence type="ECO:0000259" key="2">
    <source>
        <dbReference type="PROSITE" id="PS51084"/>
    </source>
</evidence>
<reference evidence="3" key="1">
    <citation type="submission" date="2022-12" db="EMBL/GenBank/DDBJ databases">
        <title>Jiella pelagia sp. nov., isolated from phosphonate enriched culture of Northwest Pacific surface seawater.</title>
        <authorList>
            <person name="Shin D.Y."/>
            <person name="Hwang C.Y."/>
        </authorList>
    </citation>
    <scope>NUCLEOTIDE SEQUENCE</scope>
    <source>
        <strain evidence="3">HL-NP1</strain>
    </source>
</reference>
<dbReference type="Gene3D" id="3.30.428.10">
    <property type="entry name" value="HIT-like"/>
    <property type="match status" value="1"/>
</dbReference>
<sequence>MHQFQLDPRLAADTAEIGTLGLCSLLLMKDRRWPWLILVPRRNDISELHDLTPLDQTTLIFETCMVAKALKGFTGADKINVGSLGNMVPMLHVHVIARRNGDPGWPGPVWGFGKTEAYEEETLARLREGLAKAVLPDR</sequence>
<name>A0ABY7BUQ6_9HYPH</name>
<evidence type="ECO:0000313" key="3">
    <source>
        <dbReference type="EMBL" id="WAP67028.1"/>
    </source>
</evidence>
<dbReference type="SUPFAM" id="SSF54197">
    <property type="entry name" value="HIT-like"/>
    <property type="match status" value="1"/>
</dbReference>
<gene>
    <name evidence="3" type="ORF">OH818_15480</name>
</gene>
<dbReference type="InterPro" id="IPR026026">
    <property type="entry name" value="HIT_Hint"/>
</dbReference>
<accession>A0ABY7BUQ6</accession>
<dbReference type="PROSITE" id="PS51084">
    <property type="entry name" value="HIT_2"/>
    <property type="match status" value="1"/>
</dbReference>
<dbReference type="RefSeq" id="WP_268879476.1">
    <property type="nucleotide sequence ID" value="NZ_CP114029.1"/>
</dbReference>
<evidence type="ECO:0000256" key="1">
    <source>
        <dbReference type="PROSITE-ProRule" id="PRU00464"/>
    </source>
</evidence>
<keyword evidence="4" id="KW-1185">Reference proteome</keyword>
<proteinExistence type="predicted"/>
<dbReference type="EMBL" id="CP114029">
    <property type="protein sequence ID" value="WAP67028.1"/>
    <property type="molecule type" value="Genomic_DNA"/>
</dbReference>
<evidence type="ECO:0000313" key="4">
    <source>
        <dbReference type="Proteomes" id="UP001164020"/>
    </source>
</evidence>
<dbReference type="Pfam" id="PF01230">
    <property type="entry name" value="HIT"/>
    <property type="match status" value="1"/>
</dbReference>
<comment type="caution">
    <text evidence="1">Lacks conserved residue(s) required for the propagation of feature annotation.</text>
</comment>
<dbReference type="Proteomes" id="UP001164020">
    <property type="component" value="Chromosome"/>
</dbReference>
<feature type="domain" description="HIT" evidence="2">
    <location>
        <begin position="36"/>
        <end position="105"/>
    </location>
</feature>